<evidence type="ECO:0000313" key="1">
    <source>
        <dbReference type="EMBL" id="GAG45870.1"/>
    </source>
</evidence>
<dbReference type="AlphaFoldDB" id="X0XRI4"/>
<organism evidence="1">
    <name type="scientific">marine sediment metagenome</name>
    <dbReference type="NCBI Taxonomy" id="412755"/>
    <lineage>
        <taxon>unclassified sequences</taxon>
        <taxon>metagenomes</taxon>
        <taxon>ecological metagenomes</taxon>
    </lineage>
</organism>
<gene>
    <name evidence="1" type="ORF">S01H1_84943</name>
</gene>
<name>X0XRI4_9ZZZZ</name>
<sequence length="113" mass="13024">KIMKWDSDFSCSVSDLVELTHGIDVHDYLKSYSVFAADDIPDEDDIIYGDRWGGFIEQVALSNIYSIPILVLSAHRYDVKKNKIVNGTIYRNKAYRDVYLKLYQATGMEYLSD</sequence>
<feature type="non-terminal residue" evidence="1">
    <location>
        <position position="1"/>
    </location>
</feature>
<protein>
    <submittedName>
        <fullName evidence="1">Uncharacterized protein</fullName>
    </submittedName>
</protein>
<accession>X0XRI4</accession>
<feature type="non-terminal residue" evidence="1">
    <location>
        <position position="113"/>
    </location>
</feature>
<proteinExistence type="predicted"/>
<reference evidence="1" key="1">
    <citation type="journal article" date="2014" name="Front. Microbiol.">
        <title>High frequency of phylogenetically diverse reductive dehalogenase-homologous genes in deep subseafloor sedimentary metagenomes.</title>
        <authorList>
            <person name="Kawai M."/>
            <person name="Futagami T."/>
            <person name="Toyoda A."/>
            <person name="Takaki Y."/>
            <person name="Nishi S."/>
            <person name="Hori S."/>
            <person name="Arai W."/>
            <person name="Tsubouchi T."/>
            <person name="Morono Y."/>
            <person name="Uchiyama I."/>
            <person name="Ito T."/>
            <person name="Fujiyama A."/>
            <person name="Inagaki F."/>
            <person name="Takami H."/>
        </authorList>
    </citation>
    <scope>NUCLEOTIDE SEQUENCE</scope>
    <source>
        <strain evidence="1">Expedition CK06-06</strain>
    </source>
</reference>
<dbReference type="EMBL" id="BARS01058144">
    <property type="protein sequence ID" value="GAG45870.1"/>
    <property type="molecule type" value="Genomic_DNA"/>
</dbReference>
<comment type="caution">
    <text evidence="1">The sequence shown here is derived from an EMBL/GenBank/DDBJ whole genome shotgun (WGS) entry which is preliminary data.</text>
</comment>